<proteinExistence type="predicted"/>
<dbReference type="Proteomes" id="UP000541444">
    <property type="component" value="Unassembled WGS sequence"/>
</dbReference>
<evidence type="ECO:0008006" key="5">
    <source>
        <dbReference type="Google" id="ProtNLM"/>
    </source>
</evidence>
<dbReference type="NCBIfam" id="TIGR00756">
    <property type="entry name" value="PPR"/>
    <property type="match status" value="1"/>
</dbReference>
<evidence type="ECO:0000313" key="3">
    <source>
        <dbReference type="EMBL" id="KAF6144245.1"/>
    </source>
</evidence>
<dbReference type="Gene3D" id="1.25.40.10">
    <property type="entry name" value="Tetratricopeptide repeat domain"/>
    <property type="match status" value="1"/>
</dbReference>
<sequence length="86" mass="10083">MHERIKVGSVLVWNVLVKGCRKIGDLEEANELFEAMPERNIGLWSCLNVGFLRKGELKWERSFIEWGRKMLCLGQTRFWGFTKRGP</sequence>
<keyword evidence="1" id="KW-0677">Repeat</keyword>
<comment type="caution">
    <text evidence="3">The sequence shown here is derived from an EMBL/GenBank/DDBJ whole genome shotgun (WGS) entry which is preliminary data.</text>
</comment>
<dbReference type="PROSITE" id="PS51375">
    <property type="entry name" value="PPR"/>
    <property type="match status" value="1"/>
</dbReference>
<dbReference type="InterPro" id="IPR011990">
    <property type="entry name" value="TPR-like_helical_dom_sf"/>
</dbReference>
<protein>
    <recommendedName>
        <fullName evidence="5">Pentatricopeptide repeat-containing protein</fullName>
    </recommendedName>
</protein>
<dbReference type="AlphaFoldDB" id="A0A7J7LNK2"/>
<accession>A0A7J7LNK2</accession>
<evidence type="ECO:0000256" key="1">
    <source>
        <dbReference type="ARBA" id="ARBA00022737"/>
    </source>
</evidence>
<dbReference type="InterPro" id="IPR002885">
    <property type="entry name" value="PPR_rpt"/>
</dbReference>
<reference evidence="3 4" key="1">
    <citation type="journal article" date="2020" name="IScience">
        <title>Genome Sequencing of the Endangered Kingdonia uniflora (Circaeasteraceae, Ranunculales) Reveals Potential Mechanisms of Evolutionary Specialization.</title>
        <authorList>
            <person name="Sun Y."/>
            <person name="Deng T."/>
            <person name="Zhang A."/>
            <person name="Moore M.J."/>
            <person name="Landis J.B."/>
            <person name="Lin N."/>
            <person name="Zhang H."/>
            <person name="Zhang X."/>
            <person name="Huang J."/>
            <person name="Zhang X."/>
            <person name="Sun H."/>
            <person name="Wang H."/>
        </authorList>
    </citation>
    <scope>NUCLEOTIDE SEQUENCE [LARGE SCALE GENOMIC DNA]</scope>
    <source>
        <strain evidence="3">TB1705</strain>
        <tissue evidence="3">Leaf</tissue>
    </source>
</reference>
<dbReference type="EMBL" id="JACGCM010002132">
    <property type="protein sequence ID" value="KAF6144245.1"/>
    <property type="molecule type" value="Genomic_DNA"/>
</dbReference>
<dbReference type="OrthoDB" id="1937829at2759"/>
<dbReference type="Pfam" id="PF01535">
    <property type="entry name" value="PPR"/>
    <property type="match status" value="1"/>
</dbReference>
<name>A0A7J7LNK2_9MAGN</name>
<organism evidence="3 4">
    <name type="scientific">Kingdonia uniflora</name>
    <dbReference type="NCBI Taxonomy" id="39325"/>
    <lineage>
        <taxon>Eukaryota</taxon>
        <taxon>Viridiplantae</taxon>
        <taxon>Streptophyta</taxon>
        <taxon>Embryophyta</taxon>
        <taxon>Tracheophyta</taxon>
        <taxon>Spermatophyta</taxon>
        <taxon>Magnoliopsida</taxon>
        <taxon>Ranunculales</taxon>
        <taxon>Circaeasteraceae</taxon>
        <taxon>Kingdonia</taxon>
    </lineage>
</organism>
<gene>
    <name evidence="3" type="ORF">GIB67_004915</name>
</gene>
<feature type="repeat" description="PPR" evidence="2">
    <location>
        <begin position="9"/>
        <end position="43"/>
    </location>
</feature>
<keyword evidence="4" id="KW-1185">Reference proteome</keyword>
<evidence type="ECO:0000256" key="2">
    <source>
        <dbReference type="PROSITE-ProRule" id="PRU00708"/>
    </source>
</evidence>
<evidence type="ECO:0000313" key="4">
    <source>
        <dbReference type="Proteomes" id="UP000541444"/>
    </source>
</evidence>